<comment type="catalytic activity">
    <reaction evidence="1 9">
        <text>riboflavin(in) = riboflavin(out)</text>
        <dbReference type="Rhea" id="RHEA:35015"/>
        <dbReference type="ChEBI" id="CHEBI:57986"/>
    </reaction>
</comment>
<dbReference type="OMA" id="CHISANF"/>
<feature type="transmembrane region" description="Helical" evidence="9">
    <location>
        <begin position="114"/>
        <end position="135"/>
    </location>
</feature>
<dbReference type="GO" id="GO:0032217">
    <property type="term" value="F:riboflavin transmembrane transporter activity"/>
    <property type="evidence" value="ECO:0007669"/>
    <property type="project" value="UniProtKB-UniRule"/>
</dbReference>
<dbReference type="Proteomes" id="UP000887565">
    <property type="component" value="Unplaced"/>
</dbReference>
<feature type="transmembrane region" description="Helical" evidence="9">
    <location>
        <begin position="83"/>
        <end position="102"/>
    </location>
</feature>
<keyword evidence="4 9" id="KW-0813">Transport</keyword>
<reference evidence="11" key="1">
    <citation type="submission" date="2022-11" db="UniProtKB">
        <authorList>
            <consortium name="WormBaseParasite"/>
        </authorList>
    </citation>
    <scope>IDENTIFICATION</scope>
</reference>
<evidence type="ECO:0000313" key="11">
    <source>
        <dbReference type="WBParaSite" id="nRc.2.0.1.t45570-RA"/>
    </source>
</evidence>
<dbReference type="Pfam" id="PF06237">
    <property type="entry name" value="SLC52_ribofla_tr"/>
    <property type="match status" value="1"/>
</dbReference>
<organism evidence="10 11">
    <name type="scientific">Romanomermis culicivorax</name>
    <name type="common">Nematode worm</name>
    <dbReference type="NCBI Taxonomy" id="13658"/>
    <lineage>
        <taxon>Eukaryota</taxon>
        <taxon>Metazoa</taxon>
        <taxon>Ecdysozoa</taxon>
        <taxon>Nematoda</taxon>
        <taxon>Enoplea</taxon>
        <taxon>Dorylaimia</taxon>
        <taxon>Mermithida</taxon>
        <taxon>Mermithoidea</taxon>
        <taxon>Mermithidae</taxon>
        <taxon>Romanomermis</taxon>
    </lineage>
</organism>
<protein>
    <recommendedName>
        <fullName evidence="9">Riboflavin transporter</fullName>
    </recommendedName>
</protein>
<dbReference type="InterPro" id="IPR009357">
    <property type="entry name" value="Riboflavin_transptr"/>
</dbReference>
<comment type="subcellular location">
    <subcellularLocation>
        <location evidence="2 9">Cell membrane</location>
        <topology evidence="2 9">Multi-pass membrane protein</topology>
    </subcellularLocation>
</comment>
<evidence type="ECO:0000313" key="10">
    <source>
        <dbReference type="Proteomes" id="UP000887565"/>
    </source>
</evidence>
<comment type="similarity">
    <text evidence="3 9">Belongs to the riboflavin transporter family.</text>
</comment>
<feature type="transmembrane region" description="Helical" evidence="9">
    <location>
        <begin position="49"/>
        <end position="67"/>
    </location>
</feature>
<evidence type="ECO:0000256" key="8">
    <source>
        <dbReference type="ARBA" id="ARBA00023136"/>
    </source>
</evidence>
<dbReference type="PANTHER" id="PTHR12929:SF10">
    <property type="entry name" value="RIBOFLAVIN TRANSPORTER"/>
    <property type="match status" value="1"/>
</dbReference>
<accession>A0A915L750</accession>
<comment type="caution">
    <text evidence="9">Lacks conserved residue(s) required for the propagation of feature annotation.</text>
</comment>
<keyword evidence="8 9" id="KW-0472">Membrane</keyword>
<dbReference type="GO" id="GO:0005886">
    <property type="term" value="C:plasma membrane"/>
    <property type="evidence" value="ECO:0007669"/>
    <property type="project" value="UniProtKB-SubCell"/>
</dbReference>
<evidence type="ECO:0000256" key="9">
    <source>
        <dbReference type="RuleBase" id="RU368035"/>
    </source>
</evidence>
<evidence type="ECO:0000256" key="7">
    <source>
        <dbReference type="ARBA" id="ARBA00022989"/>
    </source>
</evidence>
<name>A0A915L750_ROMCU</name>
<evidence type="ECO:0000256" key="2">
    <source>
        <dbReference type="ARBA" id="ARBA00004651"/>
    </source>
</evidence>
<dbReference type="AlphaFoldDB" id="A0A915L750"/>
<comment type="function">
    <text evidence="9">Plasma membrane transporter mediating the uptake by cells of the water soluble vitamin B2/riboflavin that plays a key role in biochemical oxidation-reduction reactions of the carbohydrate, lipid, and amino acid metabolism.</text>
</comment>
<sequence>MHEKTSPLVYSLVILFGSSTWLVVTAVWVQLQLMVSIYPLPEGWSLPSYLTVIVQVAVLGPILHWLLKKYSPDSNISDEKIQIYFCMGFATLSTLFLAIFWQHRIYLFGQERSVLLFVFVFCVSLVSCTSSVLYLPYMFRPGPDIFEILDLAPDEIVTILIRD</sequence>
<keyword evidence="6 9" id="KW-0812">Transmembrane</keyword>
<evidence type="ECO:0000256" key="3">
    <source>
        <dbReference type="ARBA" id="ARBA00006366"/>
    </source>
</evidence>
<evidence type="ECO:0000256" key="6">
    <source>
        <dbReference type="ARBA" id="ARBA00022692"/>
    </source>
</evidence>
<evidence type="ECO:0000256" key="1">
    <source>
        <dbReference type="ARBA" id="ARBA00000215"/>
    </source>
</evidence>
<evidence type="ECO:0000256" key="5">
    <source>
        <dbReference type="ARBA" id="ARBA00022475"/>
    </source>
</evidence>
<keyword evidence="10" id="KW-1185">Reference proteome</keyword>
<keyword evidence="5 9" id="KW-1003">Cell membrane</keyword>
<dbReference type="PANTHER" id="PTHR12929">
    <property type="entry name" value="SOLUTE CARRIER FAMILY 52"/>
    <property type="match status" value="1"/>
</dbReference>
<keyword evidence="7 9" id="KW-1133">Transmembrane helix</keyword>
<evidence type="ECO:0000256" key="4">
    <source>
        <dbReference type="ARBA" id="ARBA00022448"/>
    </source>
</evidence>
<proteinExistence type="inferred from homology"/>
<feature type="transmembrane region" description="Helical" evidence="9">
    <location>
        <begin position="7"/>
        <end position="29"/>
    </location>
</feature>
<dbReference type="WBParaSite" id="nRc.2.0.1.t45570-RA">
    <property type="protein sequence ID" value="nRc.2.0.1.t45570-RA"/>
    <property type="gene ID" value="nRc.2.0.1.g45570"/>
</dbReference>